<evidence type="ECO:0000313" key="6">
    <source>
        <dbReference type="Proteomes" id="UP000540656"/>
    </source>
</evidence>
<dbReference type="PROSITE" id="PS51257">
    <property type="entry name" value="PROKAR_LIPOPROTEIN"/>
    <property type="match status" value="1"/>
</dbReference>
<accession>A0A7Y9S192</accession>
<protein>
    <submittedName>
        <fullName evidence="5">Lipoprotein LprG</fullName>
    </submittedName>
</protein>
<dbReference type="Gene3D" id="2.50.20.20">
    <property type="match status" value="1"/>
</dbReference>
<feature type="chain" id="PRO_5038437301" evidence="4">
    <location>
        <begin position="22"/>
        <end position="237"/>
    </location>
</feature>
<keyword evidence="6" id="KW-1185">Reference proteome</keyword>
<evidence type="ECO:0000313" key="5">
    <source>
        <dbReference type="EMBL" id="NYG57879.1"/>
    </source>
</evidence>
<dbReference type="SUPFAM" id="SSF89392">
    <property type="entry name" value="Prokaryotic lipoproteins and lipoprotein localization factors"/>
    <property type="match status" value="1"/>
</dbReference>
<proteinExistence type="inferred from homology"/>
<dbReference type="EMBL" id="JACCAA010000001">
    <property type="protein sequence ID" value="NYG57879.1"/>
    <property type="molecule type" value="Genomic_DNA"/>
</dbReference>
<dbReference type="InterPro" id="IPR009830">
    <property type="entry name" value="LppX/LprAFG"/>
</dbReference>
<dbReference type="AlphaFoldDB" id="A0A7Y9S192"/>
<evidence type="ECO:0000256" key="2">
    <source>
        <dbReference type="ARBA" id="ARBA00009194"/>
    </source>
</evidence>
<reference evidence="5 6" key="1">
    <citation type="submission" date="2020-07" db="EMBL/GenBank/DDBJ databases">
        <title>Sequencing the genomes of 1000 actinobacteria strains.</title>
        <authorList>
            <person name="Klenk H.-P."/>
        </authorList>
    </citation>
    <scope>NUCLEOTIDE SEQUENCE [LARGE SCALE GENOMIC DNA]</scope>
    <source>
        <strain evidence="5 6">DSM 23819</strain>
    </source>
</reference>
<keyword evidence="3" id="KW-0472">Membrane</keyword>
<dbReference type="InterPro" id="IPR029046">
    <property type="entry name" value="LolA/LolB/LppX"/>
</dbReference>
<dbReference type="GO" id="GO:0030313">
    <property type="term" value="C:cell envelope"/>
    <property type="evidence" value="ECO:0007669"/>
    <property type="project" value="UniProtKB-SubCell"/>
</dbReference>
<keyword evidence="5" id="KW-0449">Lipoprotein</keyword>
<comment type="caution">
    <text evidence="5">The sequence shown here is derived from an EMBL/GenBank/DDBJ whole genome shotgun (WGS) entry which is preliminary data.</text>
</comment>
<dbReference type="Pfam" id="PF07161">
    <property type="entry name" value="LppX_LprAFG"/>
    <property type="match status" value="1"/>
</dbReference>
<keyword evidence="4" id="KW-0732">Signal</keyword>
<dbReference type="Proteomes" id="UP000540656">
    <property type="component" value="Unassembled WGS sequence"/>
</dbReference>
<feature type="signal peptide" evidence="4">
    <location>
        <begin position="1"/>
        <end position="21"/>
    </location>
</feature>
<dbReference type="RefSeq" id="WP_179501097.1">
    <property type="nucleotide sequence ID" value="NZ_JACCAA010000001.1"/>
</dbReference>
<sequence length="237" mass="25059">MFKTRSLFLLVGMVLALFLTACTSEGGGEPISKDNTPEEAIQKAKQKLDETSGLSVRLESSGLPSGTMGVNSADGIGVHPAAFKGTVNAAISGFTADVGVIAVDDKVYLAIGGSDYSEEDPSRYNAPDPAVLMATEGGASDLLTEAEDLKAGKEVRGGDNNDEVLTEYTGTLPGSSVKRIIPTASGDTFKVTYLITSDAELREVKMVGQFYPDTEDITYTITFKDYGKYTEKDVTAP</sequence>
<dbReference type="CDD" id="cd16334">
    <property type="entry name" value="LppX-like"/>
    <property type="match status" value="1"/>
</dbReference>
<name>A0A7Y9S192_9ACTN</name>
<gene>
    <name evidence="5" type="ORF">BJ980_000802</name>
</gene>
<keyword evidence="3" id="KW-1003">Cell membrane</keyword>
<evidence type="ECO:0000256" key="1">
    <source>
        <dbReference type="ARBA" id="ARBA00004196"/>
    </source>
</evidence>
<evidence type="ECO:0000256" key="3">
    <source>
        <dbReference type="ARBA" id="ARBA00022475"/>
    </source>
</evidence>
<comment type="similarity">
    <text evidence="2">Belongs to the LppX/LprAFG lipoprotein family.</text>
</comment>
<comment type="subcellular location">
    <subcellularLocation>
        <location evidence="1">Cell envelope</location>
    </subcellularLocation>
</comment>
<evidence type="ECO:0000256" key="4">
    <source>
        <dbReference type="SAM" id="SignalP"/>
    </source>
</evidence>
<organism evidence="5 6">
    <name type="scientific">Nocardioides daedukensis</name>
    <dbReference type="NCBI Taxonomy" id="634462"/>
    <lineage>
        <taxon>Bacteria</taxon>
        <taxon>Bacillati</taxon>
        <taxon>Actinomycetota</taxon>
        <taxon>Actinomycetes</taxon>
        <taxon>Propionibacteriales</taxon>
        <taxon>Nocardioidaceae</taxon>
        <taxon>Nocardioides</taxon>
    </lineage>
</organism>